<dbReference type="AlphaFoldDB" id="A0A386RET7"/>
<evidence type="ECO:0000313" key="2">
    <source>
        <dbReference type="Proteomes" id="UP000267794"/>
    </source>
</evidence>
<name>A0A386RET7_LACHE</name>
<protein>
    <submittedName>
        <fullName evidence="1">Uncharacterized protein</fullName>
    </submittedName>
</protein>
<sequence>MVIRMQDYKLEIDIEKQTIQGITIPNLKMFQQICFVVKNNHLEGWKPEAKDVK</sequence>
<reference evidence="1 2" key="1">
    <citation type="submission" date="2016-10" db="EMBL/GenBank/DDBJ databases">
        <title>Complete genomic sequencing of Lactobacillus helveticus LH99 and comparative genome analysis.</title>
        <authorList>
            <person name="Li N."/>
            <person name="You C."/>
            <person name="Liu Z."/>
        </authorList>
    </citation>
    <scope>NUCLEOTIDE SEQUENCE [LARGE SCALE GENOMIC DNA]</scope>
    <source>
        <strain evidence="1 2">LH99</strain>
    </source>
</reference>
<accession>A0A386RET7</accession>
<proteinExistence type="predicted"/>
<organism evidence="1 2">
    <name type="scientific">Lactobacillus helveticus</name>
    <name type="common">Lactobacillus suntoryeus</name>
    <dbReference type="NCBI Taxonomy" id="1587"/>
    <lineage>
        <taxon>Bacteria</taxon>
        <taxon>Bacillati</taxon>
        <taxon>Bacillota</taxon>
        <taxon>Bacilli</taxon>
        <taxon>Lactobacillales</taxon>
        <taxon>Lactobacillaceae</taxon>
        <taxon>Lactobacillus</taxon>
    </lineage>
</organism>
<gene>
    <name evidence="1" type="ORF">BC335_1212</name>
</gene>
<evidence type="ECO:0000313" key="1">
    <source>
        <dbReference type="EMBL" id="AYE61666.1"/>
    </source>
</evidence>
<dbReference type="EMBL" id="CP017982">
    <property type="protein sequence ID" value="AYE61666.1"/>
    <property type="molecule type" value="Genomic_DNA"/>
</dbReference>
<dbReference type="Proteomes" id="UP000267794">
    <property type="component" value="Chromosome"/>
</dbReference>